<reference evidence="4 6" key="1">
    <citation type="submission" date="2016-10" db="EMBL/GenBank/DDBJ databases">
        <authorList>
            <person name="Varghese N."/>
            <person name="Submissions S."/>
        </authorList>
    </citation>
    <scope>NUCLEOTIDE SEQUENCE [LARGE SCALE GENOMIC DNA]</scope>
    <source>
        <strain evidence="4 6">WG10</strain>
    </source>
</reference>
<dbReference type="Proteomes" id="UP000247389">
    <property type="component" value="Unassembled WGS sequence"/>
</dbReference>
<organism evidence="4 6">
    <name type="scientific">Halanaerobium congolense</name>
    <dbReference type="NCBI Taxonomy" id="54121"/>
    <lineage>
        <taxon>Bacteria</taxon>
        <taxon>Bacillati</taxon>
        <taxon>Bacillota</taxon>
        <taxon>Clostridia</taxon>
        <taxon>Halanaerobiales</taxon>
        <taxon>Halanaerobiaceae</taxon>
        <taxon>Halanaerobium</taxon>
    </lineage>
</organism>
<dbReference type="EMBL" id="QICM01000005">
    <property type="protein sequence ID" value="PXV68286.1"/>
    <property type="molecule type" value="Genomic_DNA"/>
</dbReference>
<dbReference type="STRING" id="54121.SAMN04515653_10181"/>
<evidence type="ECO:0000259" key="2">
    <source>
        <dbReference type="Pfam" id="PF21688"/>
    </source>
</evidence>
<dbReference type="Pfam" id="PF07992">
    <property type="entry name" value="Pyr_redox_2"/>
    <property type="match status" value="1"/>
</dbReference>
<dbReference type="PIRSF" id="PIRSF038984">
    <property type="entry name" value="FAD_binding_protein"/>
    <property type="match status" value="1"/>
</dbReference>
<evidence type="ECO:0000313" key="4">
    <source>
        <dbReference type="EMBL" id="SDC85066.1"/>
    </source>
</evidence>
<dbReference type="InterPro" id="IPR049516">
    <property type="entry name" value="FAD-depend_C"/>
</dbReference>
<dbReference type="InterPro" id="IPR028348">
    <property type="entry name" value="FAD-binding_protein"/>
</dbReference>
<dbReference type="EMBL" id="FMYT01000016">
    <property type="protein sequence ID" value="SDC85066.1"/>
    <property type="molecule type" value="Genomic_DNA"/>
</dbReference>
<accession>A0A1G6PZU6</accession>
<dbReference type="SUPFAM" id="SSF51905">
    <property type="entry name" value="FAD/NAD(P)-binding domain"/>
    <property type="match status" value="1"/>
</dbReference>
<dbReference type="OrthoDB" id="9762921at2"/>
<evidence type="ECO:0000313" key="6">
    <source>
        <dbReference type="Proteomes" id="UP000324896"/>
    </source>
</evidence>
<dbReference type="Pfam" id="PF21688">
    <property type="entry name" value="FAD-depend_C"/>
    <property type="match status" value="1"/>
</dbReference>
<evidence type="ECO:0000313" key="3">
    <source>
        <dbReference type="EMBL" id="PXV68286.1"/>
    </source>
</evidence>
<dbReference type="InterPro" id="IPR036188">
    <property type="entry name" value="FAD/NAD-bd_sf"/>
</dbReference>
<reference evidence="3 5" key="2">
    <citation type="submission" date="2018-04" db="EMBL/GenBank/DDBJ databases">
        <title>Subsurface microbial communities from deep shales in Ohio and West Virginia, USA.</title>
        <authorList>
            <person name="Wrighton K."/>
        </authorList>
    </citation>
    <scope>NUCLEOTIDE SEQUENCE [LARGE SCALE GENOMIC DNA]</scope>
    <source>
        <strain evidence="3 5">MSL28</strain>
    </source>
</reference>
<protein>
    <submittedName>
        <fullName evidence="4">Uncharacterized protein</fullName>
    </submittedName>
</protein>
<sequence length="467" mass="51409">MSKKNYDVIIVGAGPTGIFTAVEFVKKEADLDILIIEKGTNLKKRVCPMKENPGMGCVNCPSCAIVSGWGGAGAYSDGKLSLSPDIGGNLENYIGRQELIDNISYADDIYMEFGAPDRVFGVAEDQQDEIRKKAVRAELKFIPASLRHLGTGYSQVVLQNMQDYLEENGVEIRFGINVKQFIVEDDKIEAVKTADGDEITADFVMTAAGRENAEWLTNQAKKLDIQTAINPVDIGVRVECPAAITEYMTDNLYESKLIYHTPTFEDKVRTFCMSPYGEVVSENNQGLITVNGHSHSDIKTHNTNFALLVSKTFTEPFHEPIKYGKDIAKLANMLAGGVLVQRLGDLLEGRRTTEERLARSVTEPTLKDATPGDLSLVLPHRHLTGIIEMLKALDKITPGIYGRDTLLYGVEVKFYSSRLNVNDNLESKVENLFFGGDGAGITRGLMQASVSGIVIARSIMKKLEKNI</sequence>
<dbReference type="AlphaFoldDB" id="A0A1G6PZU6"/>
<feature type="domain" description="FAD-dependent protein C-terminal" evidence="2">
    <location>
        <begin position="256"/>
        <end position="412"/>
    </location>
</feature>
<proteinExistence type="predicted"/>
<dbReference type="Gene3D" id="3.50.50.60">
    <property type="entry name" value="FAD/NAD(P)-binding domain"/>
    <property type="match status" value="2"/>
</dbReference>
<dbReference type="RefSeq" id="WP_073156890.1">
    <property type="nucleotide sequence ID" value="NZ_FMYT01000016.1"/>
</dbReference>
<gene>
    <name evidence="3" type="ORF">C8C78_10580</name>
    <name evidence="4" type="ORF">SAMN04488597_1161</name>
</gene>
<dbReference type="Proteomes" id="UP000324896">
    <property type="component" value="Unassembled WGS sequence"/>
</dbReference>
<dbReference type="PANTHER" id="PTHR43106:SF1">
    <property type="entry name" value="DEHYDROGENASE-RELATED"/>
    <property type="match status" value="1"/>
</dbReference>
<dbReference type="GO" id="GO:0016491">
    <property type="term" value="F:oxidoreductase activity"/>
    <property type="evidence" value="ECO:0007669"/>
    <property type="project" value="InterPro"/>
</dbReference>
<dbReference type="PANTHER" id="PTHR43106">
    <property type="entry name" value="DEHYDROGENASE-RELATED"/>
    <property type="match status" value="1"/>
</dbReference>
<evidence type="ECO:0000313" key="5">
    <source>
        <dbReference type="Proteomes" id="UP000247389"/>
    </source>
</evidence>
<name>A0A1G6PZU6_9FIRM</name>
<feature type="domain" description="FAD/NAD(P)-binding" evidence="1">
    <location>
        <begin position="151"/>
        <end position="233"/>
    </location>
</feature>
<dbReference type="InterPro" id="IPR023753">
    <property type="entry name" value="FAD/NAD-binding_dom"/>
</dbReference>
<evidence type="ECO:0000259" key="1">
    <source>
        <dbReference type="Pfam" id="PF07992"/>
    </source>
</evidence>